<dbReference type="RefSeq" id="WP_154544869.1">
    <property type="nucleotide sequence ID" value="NZ_VULO01000007.1"/>
</dbReference>
<evidence type="ECO:0000313" key="2">
    <source>
        <dbReference type="Proteomes" id="UP000470875"/>
    </source>
</evidence>
<name>A0A6N7W7S7_9ACTO</name>
<comment type="caution">
    <text evidence="1">The sequence shown here is derived from an EMBL/GenBank/DDBJ whole genome shotgun (WGS) entry which is preliminary data.</text>
</comment>
<accession>A0A6N7W7S7</accession>
<sequence length="108" mass="12079">MGDIFSGRLTLRRFSVLLFGLPPGAATWRAQGGELAWSTEAHAALMVRHAIQQFQEGFNKNPKDVPLPKPPEWGHLERAAERSAAEDRRAKKFIERYGAMSEALQSSM</sequence>
<dbReference type="Proteomes" id="UP000470875">
    <property type="component" value="Unassembled WGS sequence"/>
</dbReference>
<dbReference type="EMBL" id="VULO01000007">
    <property type="protein sequence ID" value="MSS84482.1"/>
    <property type="molecule type" value="Genomic_DNA"/>
</dbReference>
<evidence type="ECO:0000313" key="1">
    <source>
        <dbReference type="EMBL" id="MSS84482.1"/>
    </source>
</evidence>
<reference evidence="1 2" key="1">
    <citation type="submission" date="2019-08" db="EMBL/GenBank/DDBJ databases">
        <title>In-depth cultivation of the pig gut microbiome towards novel bacterial diversity and tailored functional studies.</title>
        <authorList>
            <person name="Wylensek D."/>
            <person name="Hitch T.C.A."/>
            <person name="Clavel T."/>
        </authorList>
    </citation>
    <scope>NUCLEOTIDE SEQUENCE [LARGE SCALE GENOMIC DNA]</scope>
    <source>
        <strain evidence="1 2">WB03_NA08</strain>
    </source>
</reference>
<organism evidence="1 2">
    <name type="scientific">Scrofimicrobium canadense</name>
    <dbReference type="NCBI Taxonomy" id="2652290"/>
    <lineage>
        <taxon>Bacteria</taxon>
        <taxon>Bacillati</taxon>
        <taxon>Actinomycetota</taxon>
        <taxon>Actinomycetes</taxon>
        <taxon>Actinomycetales</taxon>
        <taxon>Actinomycetaceae</taxon>
        <taxon>Scrofimicrobium</taxon>
    </lineage>
</organism>
<keyword evidence="2" id="KW-1185">Reference proteome</keyword>
<protein>
    <submittedName>
        <fullName evidence="1">Uncharacterized protein</fullName>
    </submittedName>
</protein>
<dbReference type="AlphaFoldDB" id="A0A6N7W7S7"/>
<gene>
    <name evidence="1" type="ORF">FYJ24_06835</name>
</gene>
<proteinExistence type="predicted"/>